<dbReference type="OrthoDB" id="691744at2759"/>
<feature type="compositionally biased region" description="Polar residues" evidence="1">
    <location>
        <begin position="102"/>
        <end position="120"/>
    </location>
</feature>
<dbReference type="GO" id="GO:0009638">
    <property type="term" value="P:phototropism"/>
    <property type="evidence" value="ECO:0007669"/>
    <property type="project" value="InterPro"/>
</dbReference>
<dbReference type="InterPro" id="IPR039615">
    <property type="entry name" value="PKS"/>
</dbReference>
<sequence>MEYYAGVTSSFAHVPSTLPSAPPKPLRSQAALVLSPRPAVSVASIAGPCFHDPEIGIFDADRYFNDETHEPPVNRTKFIIAPAERCGDLHRRDDGHAKLGRSLSTRSTPTASSETSCNSRSGLLPYSVRVNSLPLKDPASRSPSSAGRRLFRGNCSCSGKKAVDVDEKCPEPKSPLRSALELNSSVISKYPIFRAGQMGLSSIPERAAIDEIMNEFGVEELVRNVKMISPTNCPPNPSLFSASTRLSPSRTFLPEVDRLTVSSSAGFSFPILNDSPSEEPPRESLEVYRPTMETAANAPSDFQRLSVVFPFSDDEARRSFTFPVIPKLSVDDDAASDASSDLFEIESFSNQATYRRRDSLEQVRHGVDLEANPSIARSECYAPSEVSIQWSVTTAEGFDRASLANFSSAASRCGDLGLVQAEQQRLSGSGRRRCSGLLSCRSKKSVSVSPKPVRPGSVRPTTNRAIWGR</sequence>
<evidence type="ECO:0008006" key="4">
    <source>
        <dbReference type="Google" id="ProtNLM"/>
    </source>
</evidence>
<organism evidence="2 3">
    <name type="scientific">Zingiber officinale</name>
    <name type="common">Ginger</name>
    <name type="synonym">Amomum zingiber</name>
    <dbReference type="NCBI Taxonomy" id="94328"/>
    <lineage>
        <taxon>Eukaryota</taxon>
        <taxon>Viridiplantae</taxon>
        <taxon>Streptophyta</taxon>
        <taxon>Embryophyta</taxon>
        <taxon>Tracheophyta</taxon>
        <taxon>Spermatophyta</taxon>
        <taxon>Magnoliopsida</taxon>
        <taxon>Liliopsida</taxon>
        <taxon>Zingiberales</taxon>
        <taxon>Zingiberaceae</taxon>
        <taxon>Zingiber</taxon>
    </lineage>
</organism>
<protein>
    <recommendedName>
        <fullName evidence="4">Protein PHYTOCHROME KINASE SUBSTRATE 4</fullName>
    </recommendedName>
</protein>
<feature type="compositionally biased region" description="Low complexity" evidence="1">
    <location>
        <begin position="446"/>
        <end position="460"/>
    </location>
</feature>
<dbReference type="EMBL" id="JACMSC010000008">
    <property type="protein sequence ID" value="KAG6510211.1"/>
    <property type="molecule type" value="Genomic_DNA"/>
</dbReference>
<reference evidence="2 3" key="1">
    <citation type="submission" date="2020-08" db="EMBL/GenBank/DDBJ databases">
        <title>Plant Genome Project.</title>
        <authorList>
            <person name="Zhang R.-G."/>
        </authorList>
    </citation>
    <scope>NUCLEOTIDE SEQUENCE [LARGE SCALE GENOMIC DNA]</scope>
    <source>
        <tissue evidence="2">Rhizome</tissue>
    </source>
</reference>
<gene>
    <name evidence="2" type="ORF">ZIOFF_028220</name>
</gene>
<dbReference type="Proteomes" id="UP000734854">
    <property type="component" value="Unassembled WGS sequence"/>
</dbReference>
<proteinExistence type="predicted"/>
<evidence type="ECO:0000313" key="3">
    <source>
        <dbReference type="Proteomes" id="UP000734854"/>
    </source>
</evidence>
<feature type="region of interest" description="Disordered" evidence="1">
    <location>
        <begin position="446"/>
        <end position="469"/>
    </location>
</feature>
<dbReference type="PANTHER" id="PTHR33781">
    <property type="entry name" value="PROTEIN PHYTOCHROME KINASE SUBSTRATE 1-RELATED"/>
    <property type="match status" value="1"/>
</dbReference>
<evidence type="ECO:0000256" key="1">
    <source>
        <dbReference type="SAM" id="MobiDB-lite"/>
    </source>
</evidence>
<feature type="region of interest" description="Disordered" evidence="1">
    <location>
        <begin position="90"/>
        <end position="120"/>
    </location>
</feature>
<accession>A0A8J5GUP1</accession>
<dbReference type="PANTHER" id="PTHR33781:SF1">
    <property type="entry name" value="PROTEIN PHYTOCHROME KINASE SUBSTRATE 4"/>
    <property type="match status" value="1"/>
</dbReference>
<keyword evidence="3" id="KW-1185">Reference proteome</keyword>
<dbReference type="AlphaFoldDB" id="A0A8J5GUP1"/>
<evidence type="ECO:0000313" key="2">
    <source>
        <dbReference type="EMBL" id="KAG6510211.1"/>
    </source>
</evidence>
<name>A0A8J5GUP1_ZINOF</name>
<comment type="caution">
    <text evidence="2">The sequence shown here is derived from an EMBL/GenBank/DDBJ whole genome shotgun (WGS) entry which is preliminary data.</text>
</comment>